<reference evidence="10" key="2">
    <citation type="submission" date="2025-09" db="UniProtKB">
        <authorList>
            <consortium name="Ensembl"/>
        </authorList>
    </citation>
    <scope>IDENTIFICATION</scope>
</reference>
<dbReference type="GeneTree" id="ENSGT00940000162528"/>
<feature type="transmembrane region" description="Helical" evidence="7">
    <location>
        <begin position="205"/>
        <end position="230"/>
    </location>
</feature>
<feature type="domain" description="VTT" evidence="9">
    <location>
        <begin position="105"/>
        <end position="225"/>
    </location>
</feature>
<evidence type="ECO:0000313" key="10">
    <source>
        <dbReference type="Ensembl" id="ENSACCP00020007044.1"/>
    </source>
</evidence>
<evidence type="ECO:0000256" key="7">
    <source>
        <dbReference type="SAM" id="Phobius"/>
    </source>
</evidence>
<keyword evidence="4 7" id="KW-1133">Transmembrane helix</keyword>
<comment type="similarity">
    <text evidence="6">Belongs to the TMEM41 family.</text>
</comment>
<evidence type="ECO:0000256" key="3">
    <source>
        <dbReference type="ARBA" id="ARBA00022729"/>
    </source>
</evidence>
<organism evidence="10 11">
    <name type="scientific">Aquila chrysaetos chrysaetos</name>
    <dbReference type="NCBI Taxonomy" id="223781"/>
    <lineage>
        <taxon>Eukaryota</taxon>
        <taxon>Metazoa</taxon>
        <taxon>Chordata</taxon>
        <taxon>Craniata</taxon>
        <taxon>Vertebrata</taxon>
        <taxon>Euteleostomi</taxon>
        <taxon>Archelosauria</taxon>
        <taxon>Archosauria</taxon>
        <taxon>Dinosauria</taxon>
        <taxon>Saurischia</taxon>
        <taxon>Theropoda</taxon>
        <taxon>Coelurosauria</taxon>
        <taxon>Aves</taxon>
        <taxon>Neognathae</taxon>
        <taxon>Neoaves</taxon>
        <taxon>Telluraves</taxon>
        <taxon>Accipitrimorphae</taxon>
        <taxon>Accipitriformes</taxon>
        <taxon>Accipitridae</taxon>
        <taxon>Accipitrinae</taxon>
        <taxon>Aquila</taxon>
    </lineage>
</organism>
<dbReference type="Proteomes" id="UP000472275">
    <property type="component" value="Chromosome 10"/>
</dbReference>
<protein>
    <submittedName>
        <fullName evidence="10">Transmembrane protein 41A</fullName>
    </submittedName>
</protein>
<dbReference type="InterPro" id="IPR045014">
    <property type="entry name" value="TM41A/B"/>
</dbReference>
<keyword evidence="11" id="KW-1185">Reference proteome</keyword>
<evidence type="ECO:0000256" key="8">
    <source>
        <dbReference type="SAM" id="SignalP"/>
    </source>
</evidence>
<keyword evidence="3 8" id="KW-0732">Signal</keyword>
<dbReference type="Ensembl" id="ENSACCT00020007357.1">
    <property type="protein sequence ID" value="ENSACCP00020007044.1"/>
    <property type="gene ID" value="ENSACCG00020004812.1"/>
</dbReference>
<evidence type="ECO:0000259" key="9">
    <source>
        <dbReference type="Pfam" id="PF09335"/>
    </source>
</evidence>
<evidence type="ECO:0000256" key="2">
    <source>
        <dbReference type="ARBA" id="ARBA00022692"/>
    </source>
</evidence>
<dbReference type="GO" id="GO:0016020">
    <property type="term" value="C:membrane"/>
    <property type="evidence" value="ECO:0007669"/>
    <property type="project" value="UniProtKB-SubCell"/>
</dbReference>
<evidence type="ECO:0000313" key="11">
    <source>
        <dbReference type="Proteomes" id="UP000472275"/>
    </source>
</evidence>
<dbReference type="PANTHER" id="PTHR43220">
    <property type="match status" value="1"/>
</dbReference>
<name>A0A663E4Z7_AQUCH</name>
<keyword evidence="5 7" id="KW-0472">Membrane</keyword>
<dbReference type="Pfam" id="PF09335">
    <property type="entry name" value="VTT_dom"/>
    <property type="match status" value="1"/>
</dbReference>
<feature type="signal peptide" evidence="8">
    <location>
        <begin position="1"/>
        <end position="17"/>
    </location>
</feature>
<keyword evidence="2 7" id="KW-0812">Transmembrane</keyword>
<evidence type="ECO:0000256" key="6">
    <source>
        <dbReference type="ARBA" id="ARBA00025797"/>
    </source>
</evidence>
<feature type="transmembrane region" description="Helical" evidence="7">
    <location>
        <begin position="173"/>
        <end position="193"/>
    </location>
</feature>
<comment type="subcellular location">
    <subcellularLocation>
        <location evidence="1">Membrane</location>
        <topology evidence="1">Multi-pass membrane protein</topology>
    </subcellularLocation>
</comment>
<sequence length="284" mass="31511">MWRRLAGLLLVFAAATAALWLLSSRLSAGQARRWVRAQGGPCEGEAGRCSGSPRVLPRPRPLRFPSDLEELRELAEALRDYERQHRGAALALFCAAYLYKQSFAIPGSSLLNVLAGALFGPWTGLVLCSALTSVGATFCYLLSGAFGKQFVVYYFPDKVALLQRKVEENRSCLFFFLLFLRLFPMTPNWFLNLSAPILNIPVSQFFFSVLIGLTPYNFICVQTGAILSQITSLDAIFSWDTLLKLLAMAVAALIPGTLIKKYSKKHLKLDEDKHAQLLNGKKSL</sequence>
<dbReference type="PANTHER" id="PTHR43220:SF21">
    <property type="entry name" value="TRANSMEMBRANE PROTEIN 41A"/>
    <property type="match status" value="1"/>
</dbReference>
<dbReference type="InParanoid" id="A0A663E4Z7"/>
<evidence type="ECO:0000256" key="5">
    <source>
        <dbReference type="ARBA" id="ARBA00023136"/>
    </source>
</evidence>
<accession>A0A663E4Z7</accession>
<evidence type="ECO:0000256" key="4">
    <source>
        <dbReference type="ARBA" id="ARBA00022989"/>
    </source>
</evidence>
<reference evidence="10" key="1">
    <citation type="submission" date="2025-08" db="UniProtKB">
        <authorList>
            <consortium name="Ensembl"/>
        </authorList>
    </citation>
    <scope>IDENTIFICATION</scope>
</reference>
<dbReference type="AlphaFoldDB" id="A0A663E4Z7"/>
<proteinExistence type="inferred from homology"/>
<evidence type="ECO:0000256" key="1">
    <source>
        <dbReference type="ARBA" id="ARBA00004141"/>
    </source>
</evidence>
<feature type="chain" id="PRO_5025391301" evidence="8">
    <location>
        <begin position="18"/>
        <end position="284"/>
    </location>
</feature>
<gene>
    <name evidence="10" type="primary">TMEM41A</name>
</gene>
<dbReference type="InterPro" id="IPR032816">
    <property type="entry name" value="VTT_dom"/>
</dbReference>
<feature type="transmembrane region" description="Helical" evidence="7">
    <location>
        <begin position="242"/>
        <end position="259"/>
    </location>
</feature>